<feature type="transmembrane region" description="Helical" evidence="1">
    <location>
        <begin position="361"/>
        <end position="386"/>
    </location>
</feature>
<dbReference type="InterPro" id="IPR001927">
    <property type="entry name" value="Na/Gal_symport"/>
</dbReference>
<evidence type="ECO:0000313" key="3">
    <source>
        <dbReference type="Proteomes" id="UP000316316"/>
    </source>
</evidence>
<feature type="transmembrane region" description="Helical" evidence="1">
    <location>
        <begin position="270"/>
        <end position="289"/>
    </location>
</feature>
<feature type="transmembrane region" description="Helical" evidence="1">
    <location>
        <begin position="12"/>
        <end position="32"/>
    </location>
</feature>
<feature type="transmembrane region" description="Helical" evidence="1">
    <location>
        <begin position="80"/>
        <end position="102"/>
    </location>
</feature>
<dbReference type="GO" id="GO:0006814">
    <property type="term" value="P:sodium ion transport"/>
    <property type="evidence" value="ECO:0007669"/>
    <property type="project" value="InterPro"/>
</dbReference>
<dbReference type="Pfam" id="PF13347">
    <property type="entry name" value="MFS_2"/>
    <property type="match status" value="1"/>
</dbReference>
<dbReference type="PANTHER" id="PTHR11328:SF24">
    <property type="entry name" value="MAJOR FACILITATOR SUPERFAMILY (MFS) PROFILE DOMAIN-CONTAINING PROTEIN"/>
    <property type="match status" value="1"/>
</dbReference>
<gene>
    <name evidence="2" type="ORF">AUF17_20630</name>
</gene>
<sequence length="447" mass="48818">MTKIGIIEKIGFALTNLGNIPIMTLLNTYLLIFYTDVVGIDPAIVGTLFLISRLLDGVSDPLLGFLIDRFPRTKIGKYKPILIAGSLICCLNYLLVWFSPLLFEGQKILAISFSYILLGITFDLMDIPLNSLIPVLTTQESERNVLSSIKGISYTVGPTLLNIAAPLILANNSSKISGYLILIVGTVIVVAFFTIVGTLTLKERVIEQTEPSKSKKKHYSIKDALKILKIKEVATLFISMLFITAATNIFNGSLLYYLSYIIKEPRLLSLASFIGLFGALGAGILVPSISKRVGKINLYTVALVIISIAMLFLMAFKNLKIAFLIGYVLVQFGLGFTNTLQYSISADNVDIVRKKLGFEPAGLIASLNSLIMKFAMALGGAVPGFVLSYTGYVANKEQLNSASVGIIVSTFAIPFVLYILTILVFNYGFVFSKKKSFLKENSNSPMA</sequence>
<feature type="transmembrane region" description="Helical" evidence="1">
    <location>
        <begin position="321"/>
        <end position="340"/>
    </location>
</feature>
<evidence type="ECO:0000256" key="1">
    <source>
        <dbReference type="SAM" id="Phobius"/>
    </source>
</evidence>
<keyword evidence="1" id="KW-1133">Transmembrane helix</keyword>
<name>A0A8B5VXC4_ENTAV</name>
<feature type="transmembrane region" description="Helical" evidence="1">
    <location>
        <begin position="296"/>
        <end position="315"/>
    </location>
</feature>
<dbReference type="Proteomes" id="UP000316316">
    <property type="component" value="Unassembled WGS sequence"/>
</dbReference>
<organism evidence="2 3">
    <name type="scientific">Enterococcus avium</name>
    <name type="common">Streptococcus avium</name>
    <dbReference type="NCBI Taxonomy" id="33945"/>
    <lineage>
        <taxon>Bacteria</taxon>
        <taxon>Bacillati</taxon>
        <taxon>Bacillota</taxon>
        <taxon>Bacilli</taxon>
        <taxon>Lactobacillales</taxon>
        <taxon>Enterococcaceae</taxon>
        <taxon>Enterococcus</taxon>
    </lineage>
</organism>
<comment type="caution">
    <text evidence="2">The sequence shown here is derived from an EMBL/GenBank/DDBJ whole genome shotgun (WGS) entry which is preliminary data.</text>
</comment>
<dbReference type="RefSeq" id="WP_144325955.1">
    <property type="nucleotide sequence ID" value="NZ_CAXSQU010000007.1"/>
</dbReference>
<dbReference type="InterPro" id="IPR039672">
    <property type="entry name" value="MFS_2"/>
</dbReference>
<feature type="transmembrane region" description="Helical" evidence="1">
    <location>
        <begin position="236"/>
        <end position="258"/>
    </location>
</feature>
<dbReference type="InterPro" id="IPR036259">
    <property type="entry name" value="MFS_trans_sf"/>
</dbReference>
<dbReference type="SUPFAM" id="SSF103473">
    <property type="entry name" value="MFS general substrate transporter"/>
    <property type="match status" value="1"/>
</dbReference>
<keyword evidence="1" id="KW-0812">Transmembrane</keyword>
<keyword evidence="1" id="KW-0472">Membrane</keyword>
<dbReference type="AlphaFoldDB" id="A0A8B5VXC4"/>
<feature type="transmembrane region" description="Helical" evidence="1">
    <location>
        <begin position="406"/>
        <end position="429"/>
    </location>
</feature>
<dbReference type="PANTHER" id="PTHR11328">
    <property type="entry name" value="MAJOR FACILITATOR SUPERFAMILY DOMAIN-CONTAINING PROTEIN"/>
    <property type="match status" value="1"/>
</dbReference>
<dbReference type="Gene3D" id="1.20.1250.20">
    <property type="entry name" value="MFS general substrate transporter like domains"/>
    <property type="match status" value="1"/>
</dbReference>
<dbReference type="EMBL" id="PDXQ01000002">
    <property type="protein sequence ID" value="TRZ29094.1"/>
    <property type="molecule type" value="Genomic_DNA"/>
</dbReference>
<protein>
    <submittedName>
        <fullName evidence="2">MFS transporter</fullName>
    </submittedName>
</protein>
<feature type="transmembrane region" description="Helical" evidence="1">
    <location>
        <begin position="44"/>
        <end position="68"/>
    </location>
</feature>
<dbReference type="GO" id="GO:0005886">
    <property type="term" value="C:plasma membrane"/>
    <property type="evidence" value="ECO:0007669"/>
    <property type="project" value="TreeGrafter"/>
</dbReference>
<dbReference type="GO" id="GO:0015293">
    <property type="term" value="F:symporter activity"/>
    <property type="evidence" value="ECO:0007669"/>
    <property type="project" value="InterPro"/>
</dbReference>
<reference evidence="2 3" key="1">
    <citation type="submission" date="2017-10" db="EMBL/GenBank/DDBJ databases">
        <title>FDA dAtabase for Regulatory Grade micrObial Sequences (FDA-ARGOS): Supporting development and validation of Infectious Disease Dx tests.</title>
        <authorList>
            <person name="Campos J."/>
            <person name="Goldberg B."/>
            <person name="Tallon L.J."/>
            <person name="Sadzewicz L."/>
            <person name="Sengamalay N."/>
            <person name="Ott S."/>
            <person name="Godinez A."/>
            <person name="Nagaraj S."/>
            <person name="Vyas G."/>
            <person name="Aluvathingal J."/>
            <person name="Nadendla S."/>
            <person name="Geyer C."/>
            <person name="Nandy P."/>
            <person name="Hobson J."/>
            <person name="Sichtig H."/>
        </authorList>
    </citation>
    <scope>NUCLEOTIDE SEQUENCE [LARGE SCALE GENOMIC DNA]</scope>
    <source>
        <strain evidence="2 3">FDAARGOS_185</strain>
    </source>
</reference>
<feature type="transmembrane region" description="Helical" evidence="1">
    <location>
        <begin position="108"/>
        <end position="130"/>
    </location>
</feature>
<accession>A0A8B5VXC4</accession>
<dbReference type="GO" id="GO:0008643">
    <property type="term" value="P:carbohydrate transport"/>
    <property type="evidence" value="ECO:0007669"/>
    <property type="project" value="InterPro"/>
</dbReference>
<evidence type="ECO:0000313" key="2">
    <source>
        <dbReference type="EMBL" id="TRZ29094.1"/>
    </source>
</evidence>
<proteinExistence type="predicted"/>
<dbReference type="NCBIfam" id="TIGR00792">
    <property type="entry name" value="gph"/>
    <property type="match status" value="1"/>
</dbReference>
<feature type="transmembrane region" description="Helical" evidence="1">
    <location>
        <begin position="176"/>
        <end position="201"/>
    </location>
</feature>
<feature type="transmembrane region" description="Helical" evidence="1">
    <location>
        <begin position="151"/>
        <end position="170"/>
    </location>
</feature>